<dbReference type="InterPro" id="IPR012341">
    <property type="entry name" value="6hp_glycosidase-like_sf"/>
</dbReference>
<feature type="domain" description="Bacterial alpha-L-rhamnosidase N-terminal" evidence="1">
    <location>
        <begin position="74"/>
        <end position="181"/>
    </location>
</feature>
<dbReference type="PANTHER" id="PTHR34987">
    <property type="entry name" value="C, PUTATIVE (AFU_ORTHOLOGUE AFUA_3G02880)-RELATED"/>
    <property type="match status" value="1"/>
</dbReference>
<dbReference type="InterPro" id="IPR013737">
    <property type="entry name" value="Bac_rhamnosid_N"/>
</dbReference>
<sequence>MDNFYLPKDLFWISLQHAFDLHEIYIRFRKSLVVKNISKKINLFITADSRYVLWINSTLICRGPSRSNPSNQIIDVIDITKYFTKGENIICVLVYQPGYSHFSYIHRATTGLLAYFILDNKFITTDKSWKASKDESFDSKVPRQSIYQSGVEKRDLRLDDKWLNNDYDSSNWEQARIVAEPFDYPWTNMSLRSLPLLKEKIADIELINVKENKSKVDGDTLNQHKWNNSNYLKNYKIYNGWYSVNNLNKNATYWLFDLNRGCSFQAIINFKNADGGELINIFYIEKLYKDQPYISDHNNYCKVRMYDQYTLGEGSQKIVPYNIRGGRFLILEIKNANKINFKIKVNISFYPLNKKKIQPIVKDKSLSNIRNICRNTFLGCLQDGFIDNPWRENAQWLGDALPQSYIMSSISNDFRPLKRIIDLAEEGIYPDNLLPSVVPSEAHSYSVLDYNFIWIELLDFYFFQTKDKDFIYGKTNIIKGLIENFKKYTDKDGLLISKPGKRLFLDWSLVSRNEPNAIYNFHYLYFLQKSQKIFNDIKYDYDLSKLIKTLKLNLIEKFFYNNIWYDDYGKSTFSQQSASFSILTEINEAKNVNSILSDITECSLNEGKKNKMILSSPFMHFYVFLALEKHDKFQDIIRIIKIKWGYWAKKKYPTTWENWNVDFPDGSQCHSFSAHPIYFINQYYEKLQLKKF</sequence>
<dbReference type="SUPFAM" id="SSF49785">
    <property type="entry name" value="Galactose-binding domain-like"/>
    <property type="match status" value="1"/>
</dbReference>
<dbReference type="InterPro" id="IPR008979">
    <property type="entry name" value="Galactose-bd-like_sf"/>
</dbReference>
<dbReference type="GO" id="GO:0005975">
    <property type="term" value="P:carbohydrate metabolic process"/>
    <property type="evidence" value="ECO:0007669"/>
    <property type="project" value="InterPro"/>
</dbReference>
<name>A0A381SL16_9ZZZZ</name>
<protein>
    <recommendedName>
        <fullName evidence="4">Alpha-L-rhamnosidase six-hairpin glycosidase domain-containing protein</fullName>
    </recommendedName>
</protein>
<feature type="domain" description="Alpha-L-rhamnosidase six-hairpin glycosidase" evidence="2">
    <location>
        <begin position="363"/>
        <end position="682"/>
    </location>
</feature>
<dbReference type="Pfam" id="PF08531">
    <property type="entry name" value="Bac_rhamnosid_N"/>
    <property type="match status" value="1"/>
</dbReference>
<dbReference type="InterPro" id="IPR035396">
    <property type="entry name" value="Bac_rhamnosid6H"/>
</dbReference>
<gene>
    <name evidence="3" type="ORF">METZ01_LOCUS55881</name>
</gene>
<dbReference type="Pfam" id="PF17389">
    <property type="entry name" value="Bac_rhamnosid6H"/>
    <property type="match status" value="1"/>
</dbReference>
<dbReference type="Gene3D" id="1.50.10.10">
    <property type="match status" value="1"/>
</dbReference>
<dbReference type="InterPro" id="IPR008928">
    <property type="entry name" value="6-hairpin_glycosidase_sf"/>
</dbReference>
<reference evidence="3" key="1">
    <citation type="submission" date="2018-05" db="EMBL/GenBank/DDBJ databases">
        <authorList>
            <person name="Lanie J.A."/>
            <person name="Ng W.-L."/>
            <person name="Kazmierczak K.M."/>
            <person name="Andrzejewski T.M."/>
            <person name="Davidsen T.M."/>
            <person name="Wayne K.J."/>
            <person name="Tettelin H."/>
            <person name="Glass J.I."/>
            <person name="Rusch D."/>
            <person name="Podicherti R."/>
            <person name="Tsui H.-C.T."/>
            <person name="Winkler M.E."/>
        </authorList>
    </citation>
    <scope>NUCLEOTIDE SEQUENCE</scope>
</reference>
<proteinExistence type="predicted"/>
<dbReference type="EMBL" id="UINC01003065">
    <property type="protein sequence ID" value="SVA03027.1"/>
    <property type="molecule type" value="Genomic_DNA"/>
</dbReference>
<dbReference type="PANTHER" id="PTHR34987:SF2">
    <property type="entry name" value="B, PUTATIVE (AFU_ORTHOLOGUE AFUA_7G05040)-RELATED"/>
    <property type="match status" value="1"/>
</dbReference>
<dbReference type="Gene3D" id="2.60.120.260">
    <property type="entry name" value="Galactose-binding domain-like"/>
    <property type="match status" value="2"/>
</dbReference>
<dbReference type="AlphaFoldDB" id="A0A381SL16"/>
<dbReference type="SUPFAM" id="SSF48208">
    <property type="entry name" value="Six-hairpin glycosidases"/>
    <property type="match status" value="1"/>
</dbReference>
<evidence type="ECO:0000313" key="3">
    <source>
        <dbReference type="EMBL" id="SVA03027.1"/>
    </source>
</evidence>
<accession>A0A381SL16</accession>
<evidence type="ECO:0000259" key="1">
    <source>
        <dbReference type="Pfam" id="PF08531"/>
    </source>
</evidence>
<evidence type="ECO:0008006" key="4">
    <source>
        <dbReference type="Google" id="ProtNLM"/>
    </source>
</evidence>
<evidence type="ECO:0000259" key="2">
    <source>
        <dbReference type="Pfam" id="PF17389"/>
    </source>
</evidence>
<organism evidence="3">
    <name type="scientific">marine metagenome</name>
    <dbReference type="NCBI Taxonomy" id="408172"/>
    <lineage>
        <taxon>unclassified sequences</taxon>
        <taxon>metagenomes</taxon>
        <taxon>ecological metagenomes</taxon>
    </lineage>
</organism>